<dbReference type="PANTHER" id="PTHR10113">
    <property type="entry name" value="PEPTIDE CHAIN RELEASE FACTOR SUBUNIT 1"/>
    <property type="match status" value="1"/>
</dbReference>
<keyword evidence="8" id="KW-1185">Reference proteome</keyword>
<dbReference type="Gene3D" id="3.30.1330.30">
    <property type="match status" value="1"/>
</dbReference>
<dbReference type="SUPFAM" id="SSF55481">
    <property type="entry name" value="N-terminal domain of eukaryotic peptide chain release factor subunit 1, ERF1"/>
    <property type="match status" value="1"/>
</dbReference>
<dbReference type="STRING" id="15368.I1IV47"/>
<accession>I1IV47</accession>
<evidence type="ECO:0000256" key="3">
    <source>
        <dbReference type="ARBA" id="ARBA00022604"/>
    </source>
</evidence>
<dbReference type="InterPro" id="IPR005140">
    <property type="entry name" value="eRF1_Pelota-like_N"/>
</dbReference>
<dbReference type="Proteomes" id="UP000008810">
    <property type="component" value="Chromosome 4"/>
</dbReference>
<name>I1IV47_BRADI</name>
<evidence type="ECO:0000313" key="7">
    <source>
        <dbReference type="EnsemblPlants" id="KQJ92606"/>
    </source>
</evidence>
<protein>
    <recommendedName>
        <fullName evidence="5">eRF1/Pelota-like N-terminal domain-containing protein</fullName>
    </recommendedName>
</protein>
<dbReference type="OrthoDB" id="10254527at2759"/>
<dbReference type="SUPFAM" id="SSF55315">
    <property type="entry name" value="L30e-like"/>
    <property type="match status" value="1"/>
</dbReference>
<reference evidence="6" key="2">
    <citation type="submission" date="2017-06" db="EMBL/GenBank/DDBJ databases">
        <title>WGS assembly of Brachypodium distachyon.</title>
        <authorList>
            <consortium name="The International Brachypodium Initiative"/>
            <person name="Lucas S."/>
            <person name="Harmon-Smith M."/>
            <person name="Lail K."/>
            <person name="Tice H."/>
            <person name="Grimwood J."/>
            <person name="Bruce D."/>
            <person name="Barry K."/>
            <person name="Shu S."/>
            <person name="Lindquist E."/>
            <person name="Wang M."/>
            <person name="Pitluck S."/>
            <person name="Vogel J.P."/>
            <person name="Garvin D.F."/>
            <person name="Mockler T.C."/>
            <person name="Schmutz J."/>
            <person name="Rokhsar D."/>
            <person name="Bevan M.W."/>
        </authorList>
    </citation>
    <scope>NUCLEOTIDE SEQUENCE</scope>
    <source>
        <strain evidence="6">Bd21</strain>
    </source>
</reference>
<reference evidence="7" key="3">
    <citation type="submission" date="2018-08" db="UniProtKB">
        <authorList>
            <consortium name="EnsemblPlants"/>
        </authorList>
    </citation>
    <scope>IDENTIFICATION</scope>
    <source>
        <strain evidence="7">cv. Bd21</strain>
    </source>
</reference>
<dbReference type="GO" id="GO:1990825">
    <property type="term" value="F:sequence-specific mRNA binding"/>
    <property type="evidence" value="ECO:0000318"/>
    <property type="project" value="GO_Central"/>
</dbReference>
<keyword evidence="3" id="KW-0341">Growth regulation</keyword>
<dbReference type="SUPFAM" id="SSF53137">
    <property type="entry name" value="Translational machinery components"/>
    <property type="match status" value="1"/>
</dbReference>
<evidence type="ECO:0000256" key="2">
    <source>
        <dbReference type="ARBA" id="ARBA00022490"/>
    </source>
</evidence>
<dbReference type="GO" id="GO:0005829">
    <property type="term" value="C:cytosol"/>
    <property type="evidence" value="ECO:0000318"/>
    <property type="project" value="GO_Central"/>
</dbReference>
<evidence type="ECO:0000256" key="1">
    <source>
        <dbReference type="ARBA" id="ARBA00004496"/>
    </source>
</evidence>
<feature type="domain" description="eRF1/Pelota-like N-terminal" evidence="5">
    <location>
        <begin position="1"/>
        <end position="108"/>
    </location>
</feature>
<comment type="function">
    <text evidence="4">Directs the termination of nascent peptide synthesis (translation) in response to the termination codons UAA, UAG and UGA. Modulates plant growth and development.</text>
</comment>
<proteinExistence type="predicted"/>
<dbReference type="Gramene" id="KQJ92606">
    <property type="protein sequence ID" value="KQJ92606"/>
    <property type="gene ID" value="BRADI_4g44730v3"/>
</dbReference>
<dbReference type="InterPro" id="IPR004403">
    <property type="entry name" value="Peptide_chain-rel_eRF1/aRF1"/>
</dbReference>
<reference evidence="6 7" key="1">
    <citation type="journal article" date="2010" name="Nature">
        <title>Genome sequencing and analysis of the model grass Brachypodium distachyon.</title>
        <authorList>
            <consortium name="International Brachypodium Initiative"/>
        </authorList>
    </citation>
    <scope>NUCLEOTIDE SEQUENCE [LARGE SCALE GENOMIC DNA]</scope>
    <source>
        <strain evidence="6 7">Bd21</strain>
    </source>
</reference>
<keyword evidence="2" id="KW-0963">Cytoplasm</keyword>
<dbReference type="eggNOG" id="KOG0688">
    <property type="taxonomic scope" value="Eukaryota"/>
</dbReference>
<dbReference type="EMBL" id="CM000883">
    <property type="protein sequence ID" value="KQJ92606.1"/>
    <property type="molecule type" value="Genomic_DNA"/>
</dbReference>
<dbReference type="Gene3D" id="3.30.960.10">
    <property type="entry name" value="eRF1 domain 1"/>
    <property type="match status" value="1"/>
</dbReference>
<evidence type="ECO:0000313" key="8">
    <source>
        <dbReference type="Proteomes" id="UP000008810"/>
    </source>
</evidence>
<dbReference type="GO" id="GO:0018444">
    <property type="term" value="C:translation release factor complex"/>
    <property type="evidence" value="ECO:0000318"/>
    <property type="project" value="GO_Central"/>
</dbReference>
<dbReference type="InParanoid" id="I1IV47"/>
<dbReference type="GO" id="GO:0002184">
    <property type="term" value="P:cytoplasmic translational termination"/>
    <property type="evidence" value="ECO:0000318"/>
    <property type="project" value="GO_Central"/>
</dbReference>
<gene>
    <name evidence="6" type="ORF">BRADI_4g44730v3</name>
</gene>
<dbReference type="InterPro" id="IPR024049">
    <property type="entry name" value="eRF1_1_sf"/>
</dbReference>
<dbReference type="AlphaFoldDB" id="I1IV47"/>
<comment type="subcellular location">
    <subcellularLocation>
        <location evidence="1">Cytoplasm</location>
    </subcellularLocation>
</comment>
<dbReference type="InterPro" id="IPR029064">
    <property type="entry name" value="Ribosomal_eL30-like_sf"/>
</dbReference>
<sequence>MKAIGAHKGNLITLVLPSSIKINVVLNSLALEYDSTVDGDKRAAISVVQNKLKLYGEVPPNGLVLYCGTISGKEQEVCCAIEPPRAVKFCMYRYGNKFHTEVLDELVQRKYGYVVVHAKGAIFGVAVGDNSKILQTLSVDTPSKYGKMLSSTRCFLKMRMETQHRLVNDTTKLARDIFINPETDVPMIHHLIVVGSADRMPALKCLISALKEPDLFDHRLERKIVGVVGICNPPCDHEQMFRLAVRRTSTYHDDSELQEMLLNRYIKYVKDDKCVCGLQKNTLAAAQLGLMDTLYVWEDLVLNQESNQSNFADEPAILEVKERRSVVDWLLSNYVQFGYCIEIVKPGPPDEPVTSTVNTFCKGLHGIGGILRM</sequence>
<dbReference type="Gene3D" id="3.30.420.60">
    <property type="entry name" value="eRF1 domain 2"/>
    <property type="match status" value="1"/>
</dbReference>
<evidence type="ECO:0000256" key="4">
    <source>
        <dbReference type="ARBA" id="ARBA00045523"/>
    </source>
</evidence>
<dbReference type="InterPro" id="IPR042226">
    <property type="entry name" value="eFR1_2_sf"/>
</dbReference>
<dbReference type="EnsemblPlants" id="KQJ92606">
    <property type="protein sequence ID" value="KQJ92606"/>
    <property type="gene ID" value="BRADI_4g44730v3"/>
</dbReference>
<dbReference type="SMART" id="SM01194">
    <property type="entry name" value="eRF1_1"/>
    <property type="match status" value="1"/>
</dbReference>
<dbReference type="Pfam" id="PF03465">
    <property type="entry name" value="eRF1_3"/>
    <property type="match status" value="1"/>
</dbReference>
<dbReference type="InterPro" id="IPR005142">
    <property type="entry name" value="eRF1_3"/>
</dbReference>
<dbReference type="HOGENOM" id="CLU_035759_2_1_1"/>
<evidence type="ECO:0000259" key="5">
    <source>
        <dbReference type="SMART" id="SM01194"/>
    </source>
</evidence>
<organism evidence="6">
    <name type="scientific">Brachypodium distachyon</name>
    <name type="common">Purple false brome</name>
    <name type="synonym">Trachynia distachya</name>
    <dbReference type="NCBI Taxonomy" id="15368"/>
    <lineage>
        <taxon>Eukaryota</taxon>
        <taxon>Viridiplantae</taxon>
        <taxon>Streptophyta</taxon>
        <taxon>Embryophyta</taxon>
        <taxon>Tracheophyta</taxon>
        <taxon>Spermatophyta</taxon>
        <taxon>Magnoliopsida</taxon>
        <taxon>Liliopsida</taxon>
        <taxon>Poales</taxon>
        <taxon>Poaceae</taxon>
        <taxon>BOP clade</taxon>
        <taxon>Pooideae</taxon>
        <taxon>Stipodae</taxon>
        <taxon>Brachypodieae</taxon>
        <taxon>Brachypodium</taxon>
    </lineage>
</organism>
<dbReference type="GO" id="GO:0016149">
    <property type="term" value="F:translation release factor activity, codon specific"/>
    <property type="evidence" value="ECO:0000318"/>
    <property type="project" value="GO_Central"/>
</dbReference>
<dbReference type="Pfam" id="PF03463">
    <property type="entry name" value="eRF1_1"/>
    <property type="match status" value="1"/>
</dbReference>
<evidence type="ECO:0000313" key="6">
    <source>
        <dbReference type="EMBL" id="KQJ92606.1"/>
    </source>
</evidence>